<dbReference type="AlphaFoldDB" id="A0A812T5A0"/>
<dbReference type="EMBL" id="CAJNDS010002537">
    <property type="protein sequence ID" value="CAE7516953.1"/>
    <property type="molecule type" value="Genomic_DNA"/>
</dbReference>
<evidence type="ECO:0000313" key="1">
    <source>
        <dbReference type="EMBL" id="CAE7516953.1"/>
    </source>
</evidence>
<organism evidence="1 2">
    <name type="scientific">Symbiodinium natans</name>
    <dbReference type="NCBI Taxonomy" id="878477"/>
    <lineage>
        <taxon>Eukaryota</taxon>
        <taxon>Sar</taxon>
        <taxon>Alveolata</taxon>
        <taxon>Dinophyceae</taxon>
        <taxon>Suessiales</taxon>
        <taxon>Symbiodiniaceae</taxon>
        <taxon>Symbiodinium</taxon>
    </lineage>
</organism>
<keyword evidence="2" id="KW-1185">Reference proteome</keyword>
<comment type="caution">
    <text evidence="1">The sequence shown here is derived from an EMBL/GenBank/DDBJ whole genome shotgun (WGS) entry which is preliminary data.</text>
</comment>
<name>A0A812T5A0_9DINO</name>
<proteinExistence type="predicted"/>
<dbReference type="OrthoDB" id="417030at2759"/>
<gene>
    <name evidence="1" type="ORF">SNAT2548_LOCUS28937</name>
</gene>
<sequence>MTPKQALRIFLDRYNCQRRGNFGFRHRWTSDGCVVTLVVPGFHDREFEGFSEGVRSPATQAASETAARVAFKADPDVNDARRRLPPTMLSLRKMYKFSSHQVRGLRELGYNPNSVLVDIAKSLHLGFRQLGCRTAMFDRDM</sequence>
<protein>
    <submittedName>
        <fullName evidence="1">Uncharacterized protein</fullName>
    </submittedName>
</protein>
<dbReference type="Proteomes" id="UP000604046">
    <property type="component" value="Unassembled WGS sequence"/>
</dbReference>
<evidence type="ECO:0000313" key="2">
    <source>
        <dbReference type="Proteomes" id="UP000604046"/>
    </source>
</evidence>
<reference evidence="1" key="1">
    <citation type="submission" date="2021-02" db="EMBL/GenBank/DDBJ databases">
        <authorList>
            <person name="Dougan E. K."/>
            <person name="Rhodes N."/>
            <person name="Thang M."/>
            <person name="Chan C."/>
        </authorList>
    </citation>
    <scope>NUCLEOTIDE SEQUENCE</scope>
</reference>
<accession>A0A812T5A0</accession>